<sequence>MIKILVLAILVSFASVLLGCSGEPSRAKLNREALNRYVHPDGREVAHLTLEEISLPASNSLLYWTDVSLEDVDEWYTDKFHVSLREPYESDSGQSGLIFETDEESRDSMVYIFDTNIPSANDSLQSFLTAKRIKALPSKSCTVVVAYLDDPVQAIKLLHEFNGEEDDG</sequence>
<evidence type="ECO:0008006" key="3">
    <source>
        <dbReference type="Google" id="ProtNLM"/>
    </source>
</evidence>
<comment type="caution">
    <text evidence="1">The sequence shown here is derived from an EMBL/GenBank/DDBJ whole genome shotgun (WGS) entry which is preliminary data.</text>
</comment>
<organism evidence="1 2">
    <name type="scientific">Roseiconus nitratireducens</name>
    <dbReference type="NCBI Taxonomy" id="2605748"/>
    <lineage>
        <taxon>Bacteria</taxon>
        <taxon>Pseudomonadati</taxon>
        <taxon>Planctomycetota</taxon>
        <taxon>Planctomycetia</taxon>
        <taxon>Pirellulales</taxon>
        <taxon>Pirellulaceae</taxon>
        <taxon>Roseiconus</taxon>
    </lineage>
</organism>
<dbReference type="Proteomes" id="UP000324479">
    <property type="component" value="Unassembled WGS sequence"/>
</dbReference>
<dbReference type="PROSITE" id="PS51257">
    <property type="entry name" value="PROKAR_LIPOPROTEIN"/>
    <property type="match status" value="1"/>
</dbReference>
<dbReference type="EMBL" id="VWOX01000009">
    <property type="protein sequence ID" value="KAA5541924.1"/>
    <property type="molecule type" value="Genomic_DNA"/>
</dbReference>
<protein>
    <recommendedName>
        <fullName evidence="3">Lipoprotein</fullName>
    </recommendedName>
</protein>
<keyword evidence="2" id="KW-1185">Reference proteome</keyword>
<accession>A0A5M6D362</accession>
<dbReference type="AlphaFoldDB" id="A0A5M6D362"/>
<dbReference type="RefSeq" id="WP_150077657.1">
    <property type="nucleotide sequence ID" value="NZ_VWOX01000009.1"/>
</dbReference>
<gene>
    <name evidence="1" type="ORF">FYK55_17155</name>
</gene>
<proteinExistence type="predicted"/>
<reference evidence="1 2" key="1">
    <citation type="submission" date="2019-08" db="EMBL/GenBank/DDBJ databases">
        <authorList>
            <person name="Dhanesh K."/>
            <person name="Kumar G."/>
            <person name="Sasikala C."/>
            <person name="Venkata Ramana C."/>
        </authorList>
    </citation>
    <scope>NUCLEOTIDE SEQUENCE [LARGE SCALE GENOMIC DNA]</scope>
    <source>
        <strain evidence="1 2">JC645</strain>
    </source>
</reference>
<evidence type="ECO:0000313" key="1">
    <source>
        <dbReference type="EMBL" id="KAA5541924.1"/>
    </source>
</evidence>
<evidence type="ECO:0000313" key="2">
    <source>
        <dbReference type="Proteomes" id="UP000324479"/>
    </source>
</evidence>
<name>A0A5M6D362_9BACT</name>